<keyword evidence="1" id="KW-0812">Transmembrane</keyword>
<keyword evidence="1" id="KW-0472">Membrane</keyword>
<dbReference type="InterPro" id="IPR005199">
    <property type="entry name" value="Glyco_hydro_79"/>
</dbReference>
<dbReference type="EMBL" id="CATIWC010000856">
    <property type="protein sequence ID" value="CAI8583608.1"/>
    <property type="molecule type" value="Genomic_DNA"/>
</dbReference>
<dbReference type="Proteomes" id="UP001157006">
    <property type="component" value="Unassembled WGS sequence"/>
</dbReference>
<dbReference type="GO" id="GO:0004566">
    <property type="term" value="F:beta-glucuronidase activity"/>
    <property type="evidence" value="ECO:0007669"/>
    <property type="project" value="TreeGrafter"/>
</dbReference>
<organism evidence="2 3">
    <name type="scientific">Vicia faba</name>
    <name type="common">Broad bean</name>
    <name type="synonym">Faba vulgaris</name>
    <dbReference type="NCBI Taxonomy" id="3906"/>
    <lineage>
        <taxon>Eukaryota</taxon>
        <taxon>Viridiplantae</taxon>
        <taxon>Streptophyta</taxon>
        <taxon>Embryophyta</taxon>
        <taxon>Tracheophyta</taxon>
        <taxon>Spermatophyta</taxon>
        <taxon>Magnoliopsida</taxon>
        <taxon>eudicotyledons</taxon>
        <taxon>Gunneridae</taxon>
        <taxon>Pentapetalae</taxon>
        <taxon>rosids</taxon>
        <taxon>fabids</taxon>
        <taxon>Fabales</taxon>
        <taxon>Fabaceae</taxon>
        <taxon>Papilionoideae</taxon>
        <taxon>50 kb inversion clade</taxon>
        <taxon>NPAAA clade</taxon>
        <taxon>Hologalegina</taxon>
        <taxon>IRL clade</taxon>
        <taxon>Fabeae</taxon>
        <taxon>Vicia</taxon>
    </lineage>
</organism>
<gene>
    <name evidence="2" type="ORF">VFH_U035080</name>
</gene>
<proteinExistence type="predicted"/>
<dbReference type="PANTHER" id="PTHR14363:SF17">
    <property type="entry name" value="HEPARANASE-LIKE PROTEIN 3"/>
    <property type="match status" value="1"/>
</dbReference>
<dbReference type="Pfam" id="PF03662">
    <property type="entry name" value="Glyco_hydro_79n"/>
    <property type="match status" value="1"/>
</dbReference>
<feature type="transmembrane region" description="Helical" evidence="1">
    <location>
        <begin position="90"/>
        <end position="111"/>
    </location>
</feature>
<name>A0AAV0YGF8_VICFA</name>
<protein>
    <submittedName>
        <fullName evidence="2">Uncharacterized protein</fullName>
    </submittedName>
</protein>
<dbReference type="PANTHER" id="PTHR14363">
    <property type="entry name" value="HEPARANASE-RELATED"/>
    <property type="match status" value="1"/>
</dbReference>
<keyword evidence="1" id="KW-1133">Transmembrane helix</keyword>
<keyword evidence="3" id="KW-1185">Reference proteome</keyword>
<feature type="transmembrane region" description="Helical" evidence="1">
    <location>
        <begin position="168"/>
        <end position="188"/>
    </location>
</feature>
<evidence type="ECO:0000256" key="1">
    <source>
        <dbReference type="SAM" id="Phobius"/>
    </source>
</evidence>
<evidence type="ECO:0000313" key="2">
    <source>
        <dbReference type="EMBL" id="CAI8583608.1"/>
    </source>
</evidence>
<sequence length="232" mass="27034">MEVEYFYSWILKKGVIRLLGSSAWMDGPHFQFKETKVKKKEVIEVVSLEIVNNFVGKDNFETEMRTVRKYLEDFGYVSIRKIQKMVNLKLYLLVLIYVKMWTQGNMFNFGFTHGCLPMQRWDELNNFLLLKICFRVKVIFGLNDLTGRSFTCDVGVVAAVGLWNYANAPGVVCFLFLSSSFPLPFFFLSSSSQTQIPKSNFLHPKLLKKNKRNLKKNTKSYTRKSKLSEEII</sequence>
<comment type="caution">
    <text evidence="2">The sequence shown here is derived from an EMBL/GenBank/DDBJ whole genome shotgun (WGS) entry which is preliminary data.</text>
</comment>
<dbReference type="GO" id="GO:0016020">
    <property type="term" value="C:membrane"/>
    <property type="evidence" value="ECO:0007669"/>
    <property type="project" value="InterPro"/>
</dbReference>
<evidence type="ECO:0000313" key="3">
    <source>
        <dbReference type="Proteomes" id="UP001157006"/>
    </source>
</evidence>
<dbReference type="GO" id="GO:0009505">
    <property type="term" value="C:plant-type cell wall"/>
    <property type="evidence" value="ECO:0007669"/>
    <property type="project" value="TreeGrafter"/>
</dbReference>
<reference evidence="2 3" key="1">
    <citation type="submission" date="2023-01" db="EMBL/GenBank/DDBJ databases">
        <authorList>
            <person name="Kreplak J."/>
        </authorList>
    </citation>
    <scope>NUCLEOTIDE SEQUENCE [LARGE SCALE GENOMIC DNA]</scope>
</reference>
<dbReference type="AlphaFoldDB" id="A0AAV0YGF8"/>
<accession>A0AAV0YGF8</accession>